<evidence type="ECO:0000256" key="1">
    <source>
        <dbReference type="ARBA" id="ARBA00009129"/>
    </source>
</evidence>
<gene>
    <name evidence="4" type="ORF">GSY69_04345</name>
</gene>
<feature type="compositionally biased region" description="Basic and acidic residues" evidence="2">
    <location>
        <begin position="1"/>
        <end position="11"/>
    </location>
</feature>
<feature type="domain" description="CsbD-like" evidence="3">
    <location>
        <begin position="5"/>
        <end position="57"/>
    </location>
</feature>
<dbReference type="InterPro" id="IPR008462">
    <property type="entry name" value="CsbD"/>
</dbReference>
<dbReference type="InterPro" id="IPR036629">
    <property type="entry name" value="YjbJ_sf"/>
</dbReference>
<reference evidence="4 5" key="1">
    <citation type="submission" date="2020-01" db="EMBL/GenBank/DDBJ databases">
        <authorList>
            <person name="Deng T."/>
        </authorList>
    </citation>
    <scope>NUCLEOTIDE SEQUENCE [LARGE SCALE GENOMIC DNA]</scope>
    <source>
        <strain evidence="4 5">5221</strain>
    </source>
</reference>
<evidence type="ECO:0000313" key="5">
    <source>
        <dbReference type="Proteomes" id="UP000469215"/>
    </source>
</evidence>
<dbReference type="EMBL" id="WWEQ01000012">
    <property type="protein sequence ID" value="MYM19218.1"/>
    <property type="molecule type" value="Genomic_DNA"/>
</dbReference>
<name>A0A6N9H583_9MICO</name>
<dbReference type="AlphaFoldDB" id="A0A6N9H583"/>
<evidence type="ECO:0000259" key="3">
    <source>
        <dbReference type="Pfam" id="PF05532"/>
    </source>
</evidence>
<dbReference type="Pfam" id="PF05532">
    <property type="entry name" value="CsbD"/>
    <property type="match status" value="1"/>
</dbReference>
<dbReference type="RefSeq" id="WP_160952654.1">
    <property type="nucleotide sequence ID" value="NZ_WWEQ01000012.1"/>
</dbReference>
<sequence length="67" mass="7029">MGLDDKFDNKAQEFGGQAKDTIGKATGDEELQAEGKGDKFSANAKQAGEKIKDAGKKIGEAFGGDKH</sequence>
<dbReference type="Proteomes" id="UP000469215">
    <property type="component" value="Unassembled WGS sequence"/>
</dbReference>
<organism evidence="4 5">
    <name type="scientific">Brevibacterium rongguiense</name>
    <dbReference type="NCBI Taxonomy" id="2695267"/>
    <lineage>
        <taxon>Bacteria</taxon>
        <taxon>Bacillati</taxon>
        <taxon>Actinomycetota</taxon>
        <taxon>Actinomycetes</taxon>
        <taxon>Micrococcales</taxon>
        <taxon>Brevibacteriaceae</taxon>
        <taxon>Brevibacterium</taxon>
    </lineage>
</organism>
<proteinExistence type="inferred from homology"/>
<evidence type="ECO:0000313" key="4">
    <source>
        <dbReference type="EMBL" id="MYM19218.1"/>
    </source>
</evidence>
<accession>A0A6N9H583</accession>
<dbReference type="SUPFAM" id="SSF69047">
    <property type="entry name" value="Hypothetical protein YjbJ"/>
    <property type="match status" value="1"/>
</dbReference>
<feature type="region of interest" description="Disordered" evidence="2">
    <location>
        <begin position="1"/>
        <end position="47"/>
    </location>
</feature>
<evidence type="ECO:0000256" key="2">
    <source>
        <dbReference type="SAM" id="MobiDB-lite"/>
    </source>
</evidence>
<keyword evidence="5" id="KW-1185">Reference proteome</keyword>
<protein>
    <submittedName>
        <fullName evidence="4">CsbD family protein</fullName>
    </submittedName>
</protein>
<dbReference type="Gene3D" id="1.10.1470.10">
    <property type="entry name" value="YjbJ"/>
    <property type="match status" value="1"/>
</dbReference>
<comment type="similarity">
    <text evidence="1">Belongs to the UPF0337 (CsbD) family.</text>
</comment>
<comment type="caution">
    <text evidence="4">The sequence shown here is derived from an EMBL/GenBank/DDBJ whole genome shotgun (WGS) entry which is preliminary data.</text>
</comment>